<reference evidence="1 2" key="1">
    <citation type="journal article" date="2016" name="Nat. Microbiol.">
        <title>The Mouse Intestinal Bacterial Collection (miBC) provides host-specific insight into cultured diversity and functional potential of the gut microbiota.</title>
        <authorList>
            <person name="Lagkouvardos I."/>
            <person name="Pukall R."/>
            <person name="Abt B."/>
            <person name="Foesel B.U."/>
            <person name="Meier-Kolthoff J.P."/>
            <person name="Kumar N."/>
            <person name="Bresciani A."/>
            <person name="Martinez I."/>
            <person name="Just S."/>
            <person name="Ziegler C."/>
            <person name="Brugiroux S."/>
            <person name="Garzetti D."/>
            <person name="Wenning M."/>
            <person name="Bui T.P."/>
            <person name="Wang J."/>
            <person name="Hugenholtz F."/>
            <person name="Plugge C.M."/>
            <person name="Peterson D.A."/>
            <person name="Hornef M.W."/>
            <person name="Baines J.F."/>
            <person name="Smidt H."/>
            <person name="Walter J."/>
            <person name="Kristiansen K."/>
            <person name="Nielsen H.B."/>
            <person name="Haller D."/>
            <person name="Overmann J."/>
            <person name="Stecher B."/>
            <person name="Clavel T."/>
        </authorList>
    </citation>
    <scope>NUCLEOTIDE SEQUENCE [LARGE SCALE GENOMIC DNA]</scope>
    <source>
        <strain evidence="1 2">DSM 28560</strain>
    </source>
</reference>
<comment type="caution">
    <text evidence="1">The sequence shown here is derived from an EMBL/GenBank/DDBJ whole genome shotgun (WGS) entry which is preliminary data.</text>
</comment>
<organism evidence="1 2">
    <name type="scientific">Extibacter muris</name>
    <dbReference type="NCBI Taxonomy" id="1796622"/>
    <lineage>
        <taxon>Bacteria</taxon>
        <taxon>Bacillati</taxon>
        <taxon>Bacillota</taxon>
        <taxon>Clostridia</taxon>
        <taxon>Lachnospirales</taxon>
        <taxon>Lachnospiraceae</taxon>
        <taxon>Extibacter</taxon>
    </lineage>
</organism>
<evidence type="ECO:0000313" key="2">
    <source>
        <dbReference type="Proteomes" id="UP000295710"/>
    </source>
</evidence>
<gene>
    <name evidence="1" type="ORF">E1963_01715</name>
</gene>
<keyword evidence="2" id="KW-1185">Reference proteome</keyword>
<protein>
    <submittedName>
        <fullName evidence="1">Uncharacterized protein</fullName>
    </submittedName>
</protein>
<proteinExistence type="predicted"/>
<accession>A0A4R4FIG5</accession>
<dbReference type="RefSeq" id="WP_262201423.1">
    <property type="nucleotide sequence ID" value="NZ_JAOBST010000027.1"/>
</dbReference>
<dbReference type="Proteomes" id="UP000295710">
    <property type="component" value="Unassembled WGS sequence"/>
</dbReference>
<dbReference type="AlphaFoldDB" id="A0A4R4FIG5"/>
<evidence type="ECO:0000313" key="1">
    <source>
        <dbReference type="EMBL" id="TDA23475.1"/>
    </source>
</evidence>
<dbReference type="EMBL" id="SMMX01000001">
    <property type="protein sequence ID" value="TDA23475.1"/>
    <property type="molecule type" value="Genomic_DNA"/>
</dbReference>
<name>A0A4R4FIG5_9FIRM</name>
<sequence>MGENGNWFVGNADTNVPVTGPQGLNSADLIFTGTGQTVEEVINSIKSLEEKTLSDCIQITSRI</sequence>